<accession>A0A8J2NPH7</accession>
<dbReference type="EMBL" id="CAJVCH010043914">
    <property type="protein sequence ID" value="CAG7717213.1"/>
    <property type="molecule type" value="Genomic_DNA"/>
</dbReference>
<feature type="transmembrane region" description="Helical" evidence="1">
    <location>
        <begin position="198"/>
        <end position="215"/>
    </location>
</feature>
<keyword evidence="1" id="KW-0812">Transmembrane</keyword>
<protein>
    <submittedName>
        <fullName evidence="2">Uncharacterized protein</fullName>
    </submittedName>
</protein>
<gene>
    <name evidence="2" type="ORF">AFUS01_LOCUS6680</name>
</gene>
<organism evidence="2 3">
    <name type="scientific">Allacma fusca</name>
    <dbReference type="NCBI Taxonomy" id="39272"/>
    <lineage>
        <taxon>Eukaryota</taxon>
        <taxon>Metazoa</taxon>
        <taxon>Ecdysozoa</taxon>
        <taxon>Arthropoda</taxon>
        <taxon>Hexapoda</taxon>
        <taxon>Collembola</taxon>
        <taxon>Symphypleona</taxon>
        <taxon>Sminthuridae</taxon>
        <taxon>Allacma</taxon>
    </lineage>
</organism>
<comment type="caution">
    <text evidence="2">The sequence shown here is derived from an EMBL/GenBank/DDBJ whole genome shotgun (WGS) entry which is preliminary data.</text>
</comment>
<sequence>MEHYKEERMGKPNLYLRLRNLRQASNQQVFTYTSYTKLISSIAFSVQTEASSVYFQTFQQITMVSSKSLAFGVFLALFGAVVAGGSKDYGEDCTILGQLGNIFKSNDNDDPNACITEKGLFCGPSSKCICTPPTVWEKSGILSIFKGGKCVIAANLPCVGKEAVCVANAACGDGTVSYCKCNEGYTAKDGYCSGSSRNFLNVLYIVGLLLSYLMLTH</sequence>
<dbReference type="AlphaFoldDB" id="A0A8J2NPH7"/>
<evidence type="ECO:0000313" key="2">
    <source>
        <dbReference type="EMBL" id="CAG7717213.1"/>
    </source>
</evidence>
<dbReference type="Proteomes" id="UP000708208">
    <property type="component" value="Unassembled WGS sequence"/>
</dbReference>
<keyword evidence="1" id="KW-0472">Membrane</keyword>
<proteinExistence type="predicted"/>
<evidence type="ECO:0000313" key="3">
    <source>
        <dbReference type="Proteomes" id="UP000708208"/>
    </source>
</evidence>
<evidence type="ECO:0000256" key="1">
    <source>
        <dbReference type="SAM" id="Phobius"/>
    </source>
</evidence>
<reference evidence="2" key="1">
    <citation type="submission" date="2021-06" db="EMBL/GenBank/DDBJ databases">
        <authorList>
            <person name="Hodson N. C."/>
            <person name="Mongue J. A."/>
            <person name="Jaron S. K."/>
        </authorList>
    </citation>
    <scope>NUCLEOTIDE SEQUENCE</scope>
</reference>
<keyword evidence="3" id="KW-1185">Reference proteome</keyword>
<name>A0A8J2NPH7_9HEXA</name>
<keyword evidence="1" id="KW-1133">Transmembrane helix</keyword>